<name>A0A937A7K3_9BACT</name>
<evidence type="ECO:0000259" key="3">
    <source>
        <dbReference type="PROSITE" id="PS01031"/>
    </source>
</evidence>
<evidence type="ECO:0000313" key="5">
    <source>
        <dbReference type="Proteomes" id="UP000642920"/>
    </source>
</evidence>
<gene>
    <name evidence="4" type="ORF">JKP34_00210</name>
</gene>
<dbReference type="SUPFAM" id="SSF49764">
    <property type="entry name" value="HSP20-like chaperones"/>
    <property type="match status" value="1"/>
</dbReference>
<dbReference type="PROSITE" id="PS01031">
    <property type="entry name" value="SHSP"/>
    <property type="match status" value="1"/>
</dbReference>
<dbReference type="AlphaFoldDB" id="A0A937A7K3"/>
<dbReference type="InterPro" id="IPR002068">
    <property type="entry name" value="A-crystallin/Hsp20_dom"/>
</dbReference>
<sequence length="146" mass="17075">MTLIKYNPRFTGADDRTFSSFIDKFFNDSLRNVQSELTSFNPQADIAETKKEFEIELAVPGMKKQDFKIDIENDRLTISGERKQIEKTDDKNYHSVETYYGNFSKSFYLPENIKEDKIEASYQDGILKIVIPKDEKKELVKTIQIK</sequence>
<proteinExistence type="inferred from homology"/>
<evidence type="ECO:0000313" key="4">
    <source>
        <dbReference type="EMBL" id="MBL0763650.1"/>
    </source>
</evidence>
<dbReference type="Pfam" id="PF00011">
    <property type="entry name" value="HSP20"/>
    <property type="match status" value="1"/>
</dbReference>
<dbReference type="CDD" id="cd06464">
    <property type="entry name" value="ACD_sHsps-like"/>
    <property type="match status" value="1"/>
</dbReference>
<dbReference type="Gene3D" id="2.60.40.790">
    <property type="match status" value="1"/>
</dbReference>
<evidence type="ECO:0000256" key="2">
    <source>
        <dbReference type="RuleBase" id="RU003616"/>
    </source>
</evidence>
<dbReference type="PANTHER" id="PTHR11527">
    <property type="entry name" value="HEAT-SHOCK PROTEIN 20 FAMILY MEMBER"/>
    <property type="match status" value="1"/>
</dbReference>
<evidence type="ECO:0000256" key="1">
    <source>
        <dbReference type="PROSITE-ProRule" id="PRU00285"/>
    </source>
</evidence>
<organism evidence="4 5">
    <name type="scientific">Marivirga atlantica</name>
    <dbReference type="NCBI Taxonomy" id="1548457"/>
    <lineage>
        <taxon>Bacteria</taxon>
        <taxon>Pseudomonadati</taxon>
        <taxon>Bacteroidota</taxon>
        <taxon>Cytophagia</taxon>
        <taxon>Cytophagales</taxon>
        <taxon>Marivirgaceae</taxon>
        <taxon>Marivirga</taxon>
    </lineage>
</organism>
<dbReference type="EMBL" id="JAERQG010000001">
    <property type="protein sequence ID" value="MBL0763650.1"/>
    <property type="molecule type" value="Genomic_DNA"/>
</dbReference>
<keyword evidence="5" id="KW-1185">Reference proteome</keyword>
<accession>A0A937A7K3</accession>
<comment type="similarity">
    <text evidence="1 2">Belongs to the small heat shock protein (HSP20) family.</text>
</comment>
<feature type="domain" description="SHSP" evidence="3">
    <location>
        <begin position="35"/>
        <end position="146"/>
    </location>
</feature>
<dbReference type="InterPro" id="IPR008978">
    <property type="entry name" value="HSP20-like_chaperone"/>
</dbReference>
<protein>
    <submittedName>
        <fullName evidence="4">Hsp20/alpha crystallin family protein</fullName>
    </submittedName>
</protein>
<comment type="caution">
    <text evidence="4">The sequence shown here is derived from an EMBL/GenBank/DDBJ whole genome shotgun (WGS) entry which is preliminary data.</text>
</comment>
<dbReference type="InterPro" id="IPR031107">
    <property type="entry name" value="Small_HSP"/>
</dbReference>
<dbReference type="RefSeq" id="WP_201916484.1">
    <property type="nucleotide sequence ID" value="NZ_JAERQG010000001.1"/>
</dbReference>
<dbReference type="Proteomes" id="UP000642920">
    <property type="component" value="Unassembled WGS sequence"/>
</dbReference>
<reference evidence="4" key="1">
    <citation type="submission" date="2021-01" db="EMBL/GenBank/DDBJ databases">
        <title>Marivirga sp. nov., isolated from intertidal surface sediments.</title>
        <authorList>
            <person name="Zhang M."/>
        </authorList>
    </citation>
    <scope>NUCLEOTIDE SEQUENCE</scope>
    <source>
        <strain evidence="4">SM1354</strain>
    </source>
</reference>